<proteinExistence type="predicted"/>
<dbReference type="OrthoDB" id="5192422at2"/>
<organism evidence="2 3">
    <name type="scientific">Knoellia locipacati</name>
    <dbReference type="NCBI Taxonomy" id="882824"/>
    <lineage>
        <taxon>Bacteria</taxon>
        <taxon>Bacillati</taxon>
        <taxon>Actinomycetota</taxon>
        <taxon>Actinomycetes</taxon>
        <taxon>Micrococcales</taxon>
        <taxon>Intrasporangiaceae</taxon>
        <taxon>Knoellia</taxon>
    </lineage>
</organism>
<feature type="region of interest" description="Disordered" evidence="1">
    <location>
        <begin position="90"/>
        <end position="109"/>
    </location>
</feature>
<evidence type="ECO:0000313" key="3">
    <source>
        <dbReference type="Proteomes" id="UP000321793"/>
    </source>
</evidence>
<comment type="caution">
    <text evidence="2">The sequence shown here is derived from an EMBL/GenBank/DDBJ whole genome shotgun (WGS) entry which is preliminary data.</text>
</comment>
<evidence type="ECO:0000313" key="2">
    <source>
        <dbReference type="EMBL" id="GEQ15114.1"/>
    </source>
</evidence>
<feature type="region of interest" description="Disordered" evidence="1">
    <location>
        <begin position="1"/>
        <end position="24"/>
    </location>
</feature>
<dbReference type="Proteomes" id="UP000321793">
    <property type="component" value="Unassembled WGS sequence"/>
</dbReference>
<reference evidence="2 3" key="1">
    <citation type="submission" date="2019-07" db="EMBL/GenBank/DDBJ databases">
        <title>Whole genome shotgun sequence of Knoellia locipacati NBRC 109775.</title>
        <authorList>
            <person name="Hosoyama A."/>
            <person name="Uohara A."/>
            <person name="Ohji S."/>
            <person name="Ichikawa N."/>
        </authorList>
    </citation>
    <scope>NUCLEOTIDE SEQUENCE [LARGE SCALE GENOMIC DNA]</scope>
    <source>
        <strain evidence="2 3">NBRC 109775</strain>
    </source>
</reference>
<dbReference type="AlphaFoldDB" id="A0A512T4H3"/>
<sequence>MAWWRRSKRREAASGATAPSKDDLRRARANFTEFATSHRGVEAYVEPATNVTATTVILIAHDGEWMRRAVPSRDDGFRLATELQLPTYDVNQTGYPQRMRDWNSRQRRR</sequence>
<evidence type="ECO:0000256" key="1">
    <source>
        <dbReference type="SAM" id="MobiDB-lite"/>
    </source>
</evidence>
<keyword evidence="3" id="KW-1185">Reference proteome</keyword>
<name>A0A512T4H3_9MICO</name>
<dbReference type="EMBL" id="BKBA01000012">
    <property type="protein sequence ID" value="GEQ15114.1"/>
    <property type="molecule type" value="Genomic_DNA"/>
</dbReference>
<feature type="compositionally biased region" description="Basic and acidic residues" evidence="1">
    <location>
        <begin position="98"/>
        <end position="109"/>
    </location>
</feature>
<accession>A0A512T4H3</accession>
<protein>
    <submittedName>
        <fullName evidence="2">Uncharacterized protein</fullName>
    </submittedName>
</protein>
<gene>
    <name evidence="2" type="ORF">KLO01_31610</name>
</gene>
<dbReference type="RefSeq" id="WP_147066890.1">
    <property type="nucleotide sequence ID" value="NZ_BAABDN010000002.1"/>
</dbReference>